<dbReference type="SUPFAM" id="SSF52540">
    <property type="entry name" value="P-loop containing nucleoside triphosphate hydrolases"/>
    <property type="match status" value="1"/>
</dbReference>
<feature type="coiled-coil region" evidence="7">
    <location>
        <begin position="169"/>
        <end position="208"/>
    </location>
</feature>
<reference evidence="11 12" key="1">
    <citation type="submission" date="2018-02" db="EMBL/GenBank/DDBJ databases">
        <title>Comparative genomes isolates from brazilian mangrove.</title>
        <authorList>
            <person name="Araujo J.E."/>
            <person name="Taketani R.G."/>
            <person name="Silva M.C.P."/>
            <person name="Loureco M.V."/>
            <person name="Andreote F.D."/>
        </authorList>
    </citation>
    <scope>NUCLEOTIDE SEQUENCE [LARGE SCALE GENOMIC DNA]</scope>
    <source>
        <strain evidence="11 12">HEX-2 MGV</strain>
    </source>
</reference>
<feature type="binding site" evidence="6">
    <location>
        <position position="228"/>
    </location>
    <ligand>
        <name>K(+)</name>
        <dbReference type="ChEBI" id="CHEBI:29103"/>
    </ligand>
</feature>
<dbReference type="Proteomes" id="UP000240009">
    <property type="component" value="Unassembled WGS sequence"/>
</dbReference>
<evidence type="ECO:0000259" key="8">
    <source>
        <dbReference type="Pfam" id="PF01926"/>
    </source>
</evidence>
<comment type="similarity">
    <text evidence="1 6">Belongs to the TRAFAC class TrmE-Era-EngA-EngB-Septin-like GTPase superfamily. TrmE GTPase family.</text>
</comment>
<dbReference type="InterPro" id="IPR031168">
    <property type="entry name" value="G_TrmE"/>
</dbReference>
<keyword evidence="6" id="KW-0460">Magnesium</keyword>
<dbReference type="Pfam" id="PF01926">
    <property type="entry name" value="MMR_HSR1"/>
    <property type="match status" value="1"/>
</dbReference>
<dbReference type="EMBL" id="PUIA01000094">
    <property type="protein sequence ID" value="PQO25057.1"/>
    <property type="molecule type" value="Genomic_DNA"/>
</dbReference>
<dbReference type="GO" id="GO:0003924">
    <property type="term" value="F:GTPase activity"/>
    <property type="evidence" value="ECO:0007669"/>
    <property type="project" value="UniProtKB-UniRule"/>
</dbReference>
<evidence type="ECO:0000313" key="12">
    <source>
        <dbReference type="Proteomes" id="UP000240009"/>
    </source>
</evidence>
<evidence type="ECO:0000259" key="9">
    <source>
        <dbReference type="Pfam" id="PF10396"/>
    </source>
</evidence>
<keyword evidence="2 6" id="KW-0819">tRNA processing</keyword>
<dbReference type="InterPro" id="IPR005225">
    <property type="entry name" value="Small_GTP-bd"/>
</dbReference>
<feature type="binding site" evidence="6">
    <location>
        <position position="83"/>
    </location>
    <ligand>
        <name>(6S)-5-formyl-5,6,7,8-tetrahydrofolate</name>
        <dbReference type="ChEBI" id="CHEBI:57457"/>
    </ligand>
</feature>
<evidence type="ECO:0000313" key="11">
    <source>
        <dbReference type="EMBL" id="PQO25057.1"/>
    </source>
</evidence>
<feature type="binding site" evidence="6">
    <location>
        <begin position="272"/>
        <end position="275"/>
    </location>
    <ligand>
        <name>GTP</name>
        <dbReference type="ChEBI" id="CHEBI:37565"/>
    </ligand>
</feature>
<dbReference type="InterPro" id="IPR004520">
    <property type="entry name" value="GTPase_MnmE"/>
</dbReference>
<comment type="subunit">
    <text evidence="6">Homodimer. Heterotetramer of two MnmE and two MnmG subunits.</text>
</comment>
<dbReference type="Pfam" id="PF10396">
    <property type="entry name" value="TrmE_N"/>
    <property type="match status" value="1"/>
</dbReference>
<dbReference type="RefSeq" id="WP_105359670.1">
    <property type="nucleotide sequence ID" value="NZ_PUIA01000094.1"/>
</dbReference>
<dbReference type="GO" id="GO:0030488">
    <property type="term" value="P:tRNA methylation"/>
    <property type="evidence" value="ECO:0007669"/>
    <property type="project" value="TreeGrafter"/>
</dbReference>
<dbReference type="Gene3D" id="3.40.50.300">
    <property type="entry name" value="P-loop containing nucleotide triphosphate hydrolases"/>
    <property type="match status" value="1"/>
</dbReference>
<feature type="domain" description="MnmE helical" evidence="10">
    <location>
        <begin position="125"/>
        <end position="447"/>
    </location>
</feature>
<dbReference type="AlphaFoldDB" id="A0A2S8EYT5"/>
<dbReference type="CDD" id="cd04164">
    <property type="entry name" value="trmE"/>
    <property type="match status" value="1"/>
</dbReference>
<evidence type="ECO:0000256" key="3">
    <source>
        <dbReference type="ARBA" id="ARBA00022741"/>
    </source>
</evidence>
<dbReference type="Gene3D" id="1.20.120.430">
    <property type="entry name" value="tRNA modification GTPase MnmE domain 2"/>
    <property type="match status" value="1"/>
</dbReference>
<name>A0A2S8EYT5_9BACT</name>
<keyword evidence="4 6" id="KW-0630">Potassium</keyword>
<feature type="binding site" evidence="6">
    <location>
        <position position="232"/>
    </location>
    <ligand>
        <name>Mg(2+)</name>
        <dbReference type="ChEBI" id="CHEBI:18420"/>
    </ligand>
</feature>
<feature type="domain" description="G" evidence="8">
    <location>
        <begin position="220"/>
        <end position="334"/>
    </location>
</feature>
<comment type="cofactor">
    <cofactor evidence="6">
        <name>K(+)</name>
        <dbReference type="ChEBI" id="CHEBI:29103"/>
    </cofactor>
    <text evidence="6">Binds 1 potassium ion per subunit.</text>
</comment>
<evidence type="ECO:0000256" key="1">
    <source>
        <dbReference type="ARBA" id="ARBA00011043"/>
    </source>
</evidence>
<dbReference type="InterPro" id="IPR027417">
    <property type="entry name" value="P-loop_NTPase"/>
</dbReference>
<dbReference type="Pfam" id="PF12631">
    <property type="entry name" value="MnmE_helical"/>
    <property type="match status" value="1"/>
</dbReference>
<dbReference type="EC" id="3.6.-.-" evidence="6"/>
<dbReference type="GO" id="GO:0005829">
    <property type="term" value="C:cytosol"/>
    <property type="evidence" value="ECO:0007669"/>
    <property type="project" value="TreeGrafter"/>
</dbReference>
<feature type="binding site" evidence="6">
    <location>
        <position position="253"/>
    </location>
    <ligand>
        <name>Mg(2+)</name>
        <dbReference type="ChEBI" id="CHEBI:18420"/>
    </ligand>
</feature>
<feature type="binding site" evidence="6">
    <location>
        <begin position="247"/>
        <end position="253"/>
    </location>
    <ligand>
        <name>GTP</name>
        <dbReference type="ChEBI" id="CHEBI:37565"/>
    </ligand>
</feature>
<accession>A0A2S8EYT5</accession>
<feature type="domain" description="GTP-binding protein TrmE N-terminal" evidence="9">
    <location>
        <begin position="6"/>
        <end position="122"/>
    </location>
</feature>
<comment type="subcellular location">
    <subcellularLocation>
        <location evidence="6">Cytoplasm</location>
    </subcellularLocation>
</comment>
<evidence type="ECO:0000259" key="10">
    <source>
        <dbReference type="Pfam" id="PF12631"/>
    </source>
</evidence>
<dbReference type="PANTHER" id="PTHR42714">
    <property type="entry name" value="TRNA MODIFICATION GTPASE GTPBP3"/>
    <property type="match status" value="1"/>
</dbReference>
<organism evidence="11 12">
    <name type="scientific">Blastopirellula marina</name>
    <dbReference type="NCBI Taxonomy" id="124"/>
    <lineage>
        <taxon>Bacteria</taxon>
        <taxon>Pseudomonadati</taxon>
        <taxon>Planctomycetota</taxon>
        <taxon>Planctomycetia</taxon>
        <taxon>Pirellulales</taxon>
        <taxon>Pirellulaceae</taxon>
        <taxon>Blastopirellula</taxon>
    </lineage>
</organism>
<evidence type="ECO:0000256" key="2">
    <source>
        <dbReference type="ARBA" id="ARBA00022694"/>
    </source>
</evidence>
<keyword evidence="3 6" id="KW-0547">Nucleotide-binding</keyword>
<evidence type="ECO:0000256" key="6">
    <source>
        <dbReference type="HAMAP-Rule" id="MF_00379"/>
    </source>
</evidence>
<feature type="binding site" evidence="6">
    <location>
        <position position="252"/>
    </location>
    <ligand>
        <name>K(+)</name>
        <dbReference type="ChEBI" id="CHEBI:29103"/>
    </ligand>
</feature>
<dbReference type="HAMAP" id="MF_00379">
    <property type="entry name" value="GTPase_MnmE"/>
    <property type="match status" value="1"/>
</dbReference>
<dbReference type="GO" id="GO:0002098">
    <property type="term" value="P:tRNA wobble uridine modification"/>
    <property type="evidence" value="ECO:0007669"/>
    <property type="project" value="TreeGrafter"/>
</dbReference>
<gene>
    <name evidence="6" type="primary">mnmE</name>
    <name evidence="6" type="synonym">trmE</name>
    <name evidence="11" type="ORF">C5Y96_26495</name>
</gene>
<feature type="binding site" evidence="6">
    <location>
        <position position="247"/>
    </location>
    <ligand>
        <name>K(+)</name>
        <dbReference type="ChEBI" id="CHEBI:29103"/>
    </ligand>
</feature>
<keyword evidence="6" id="KW-0479">Metal-binding</keyword>
<dbReference type="NCBIfam" id="TIGR00231">
    <property type="entry name" value="small_GTP"/>
    <property type="match status" value="1"/>
</dbReference>
<dbReference type="InterPro" id="IPR027266">
    <property type="entry name" value="TrmE/GcvT-like"/>
</dbReference>
<keyword evidence="5 6" id="KW-0342">GTP-binding</keyword>
<dbReference type="InterPro" id="IPR018948">
    <property type="entry name" value="GTP-bd_TrmE_N"/>
</dbReference>
<feature type="binding site" evidence="6">
    <location>
        <begin position="228"/>
        <end position="233"/>
    </location>
    <ligand>
        <name>GTP</name>
        <dbReference type="ChEBI" id="CHEBI:37565"/>
    </ligand>
</feature>
<sequence>MDLEQTIVAISSAPGIGGRSIIRLSGANAVCLALSVTTKPDAATFTTSQVIPLEICLPGERRLLADFWIWPTSRSYTKQPQVEIHLPGSRALADLVLLDLRRAGARLAQPGEFTMRAFLAGRLDLTQAEAVLGVIDAHGEQRFQSALRQLSGGLSGPLQNARNDLIELLALLEAGLDFVEEDIEFIEMEELQRRVTEIYDSLAQLRDQIRTRSTNQALPKVVLLGLPNAGKSSLFNAIAGSDEAITSPISGTTRDFITRDVCCENIDVQLVDTAGHEAVEDGDVIRKFMADQTRFATEDCDIGILCVDAEAGMSAQDRELSQRIPADQLLIVATKCDTPESGCPPFAAYATSAKTGSGVASLQQAIANKLREMELTEDTLVPSSAVRCLGAIEQTLGALTTCLEGIAGYHSEELIASEIRYAIGQLSEVVGAVYTDDILDVIFSRFCIGK</sequence>
<dbReference type="InterPro" id="IPR025867">
    <property type="entry name" value="MnmE_helical"/>
</dbReference>
<dbReference type="InterPro" id="IPR027368">
    <property type="entry name" value="MnmE_dom2"/>
</dbReference>
<comment type="caution">
    <text evidence="6">Lacks conserved residue(s) required for the propagation of feature annotation.</text>
</comment>
<dbReference type="PANTHER" id="PTHR42714:SF2">
    <property type="entry name" value="TRNA MODIFICATION GTPASE GTPBP3, MITOCHONDRIAL"/>
    <property type="match status" value="1"/>
</dbReference>
<keyword evidence="7" id="KW-0175">Coiled coil</keyword>
<feature type="binding site" evidence="6">
    <location>
        <position position="450"/>
    </location>
    <ligand>
        <name>(6S)-5-formyl-5,6,7,8-tetrahydrofolate</name>
        <dbReference type="ChEBI" id="CHEBI:57457"/>
    </ligand>
</feature>
<dbReference type="Gene3D" id="3.30.1360.120">
    <property type="entry name" value="Probable tRNA modification gtpase trme, domain 1"/>
    <property type="match status" value="1"/>
</dbReference>
<dbReference type="GO" id="GO:0005525">
    <property type="term" value="F:GTP binding"/>
    <property type="evidence" value="ECO:0007669"/>
    <property type="project" value="UniProtKB-UniRule"/>
</dbReference>
<feature type="binding site" evidence="6">
    <location>
        <position position="122"/>
    </location>
    <ligand>
        <name>(6S)-5-formyl-5,6,7,8-tetrahydrofolate</name>
        <dbReference type="ChEBI" id="CHEBI:57457"/>
    </ligand>
</feature>
<dbReference type="GO" id="GO:0046872">
    <property type="term" value="F:metal ion binding"/>
    <property type="evidence" value="ECO:0007669"/>
    <property type="project" value="UniProtKB-KW"/>
</dbReference>
<dbReference type="OrthoDB" id="9805918at2"/>
<feature type="binding site" evidence="6">
    <location>
        <position position="249"/>
    </location>
    <ligand>
        <name>K(+)</name>
        <dbReference type="ChEBI" id="CHEBI:29103"/>
    </ligand>
</feature>
<comment type="function">
    <text evidence="6">Exhibits a very high intrinsic GTPase hydrolysis rate. Involved in the addition of a carboxymethylaminomethyl (cmnm) group at the wobble position (U34) of certain tRNAs, forming tRNA-cmnm(5)s(2)U34.</text>
</comment>
<keyword evidence="6" id="KW-0963">Cytoplasm</keyword>
<dbReference type="InterPro" id="IPR006073">
    <property type="entry name" value="GTP-bd"/>
</dbReference>
<evidence type="ECO:0000256" key="4">
    <source>
        <dbReference type="ARBA" id="ARBA00022958"/>
    </source>
</evidence>
<evidence type="ECO:0000256" key="7">
    <source>
        <dbReference type="SAM" id="Coils"/>
    </source>
</evidence>
<evidence type="ECO:0000256" key="5">
    <source>
        <dbReference type="ARBA" id="ARBA00023134"/>
    </source>
</evidence>
<proteinExistence type="inferred from homology"/>
<protein>
    <recommendedName>
        <fullName evidence="6">tRNA modification GTPase MnmE</fullName>
        <ecNumber evidence="6">3.6.-.-</ecNumber>
    </recommendedName>
</protein>
<comment type="caution">
    <text evidence="11">The sequence shown here is derived from an EMBL/GenBank/DDBJ whole genome shotgun (WGS) entry which is preliminary data.</text>
</comment>
<keyword evidence="6" id="KW-0378">Hydrolase</keyword>
<feature type="binding site" evidence="6">
    <location>
        <position position="23"/>
    </location>
    <ligand>
        <name>(6S)-5-formyl-5,6,7,8-tetrahydrofolate</name>
        <dbReference type="ChEBI" id="CHEBI:57457"/>
    </ligand>
</feature>